<dbReference type="GO" id="GO:0032511">
    <property type="term" value="P:late endosome to vacuole transport via multivesicular body sorting pathway"/>
    <property type="evidence" value="ECO:0007669"/>
    <property type="project" value="InterPro"/>
</dbReference>
<dbReference type="Gene3D" id="1.20.5.420">
    <property type="entry name" value="Immunoglobulin FC, subunit C"/>
    <property type="match status" value="1"/>
</dbReference>
<reference evidence="12 13" key="1">
    <citation type="journal article" date="2018" name="Mol. Ecol.">
        <title>The obligate alkalophilic soda-lake fungus Sodiomyces alkalinus has shifted to a protein diet.</title>
        <authorList>
            <person name="Grum-Grzhimaylo A.A."/>
            <person name="Falkoski D.L."/>
            <person name="van den Heuvel J."/>
            <person name="Valero-Jimenez C.A."/>
            <person name="Min B."/>
            <person name="Choi I.G."/>
            <person name="Lipzen A."/>
            <person name="Daum C.G."/>
            <person name="Aanen D.K."/>
            <person name="Tsang A."/>
            <person name="Henrissat B."/>
            <person name="Bilanenko E.N."/>
            <person name="de Vries R.P."/>
            <person name="van Kan J.A.L."/>
            <person name="Grigoriev I.V."/>
            <person name="Debets A.J.M."/>
        </authorList>
    </citation>
    <scope>NUCLEOTIDE SEQUENCE [LARGE SCALE GENOMIC DNA]</scope>
    <source>
        <strain evidence="12 13">F11</strain>
    </source>
</reference>
<dbReference type="STRING" id="1314773.A0A3N2PZ12"/>
<dbReference type="Gene3D" id="1.25.40.270">
    <property type="entry name" value="Vacuolar protein sorting-associated protein vta1"/>
    <property type="match status" value="1"/>
</dbReference>
<evidence type="ECO:0000256" key="3">
    <source>
        <dbReference type="ARBA" id="ARBA00007895"/>
    </source>
</evidence>
<evidence type="ECO:0000256" key="6">
    <source>
        <dbReference type="ARBA" id="ARBA00022753"/>
    </source>
</evidence>
<evidence type="ECO:0000256" key="9">
    <source>
        <dbReference type="SAM" id="MobiDB-lite"/>
    </source>
</evidence>
<dbReference type="RefSeq" id="XP_028467472.1">
    <property type="nucleotide sequence ID" value="XM_028607907.1"/>
</dbReference>
<protein>
    <submittedName>
        <fullName evidence="12">DUF605-domain-containing protein</fullName>
    </submittedName>
</protein>
<comment type="similarity">
    <text evidence="3">Belongs to the VTA1 family.</text>
</comment>
<evidence type="ECO:0000256" key="8">
    <source>
        <dbReference type="ARBA" id="ARBA00023136"/>
    </source>
</evidence>
<keyword evidence="7" id="KW-0653">Protein transport</keyword>
<feature type="compositionally biased region" description="Pro residues" evidence="9">
    <location>
        <begin position="300"/>
        <end position="316"/>
    </location>
</feature>
<dbReference type="GO" id="GO:0010008">
    <property type="term" value="C:endosome membrane"/>
    <property type="evidence" value="ECO:0007669"/>
    <property type="project" value="UniProtKB-SubCell"/>
</dbReference>
<evidence type="ECO:0000256" key="4">
    <source>
        <dbReference type="ARBA" id="ARBA00022448"/>
    </source>
</evidence>
<dbReference type="GO" id="GO:0005771">
    <property type="term" value="C:multivesicular body"/>
    <property type="evidence" value="ECO:0007669"/>
    <property type="project" value="TreeGrafter"/>
</dbReference>
<accession>A0A3N2PZ12</accession>
<dbReference type="InterPro" id="IPR044538">
    <property type="entry name" value="Vta1-like"/>
</dbReference>
<dbReference type="Pfam" id="PF18097">
    <property type="entry name" value="Vta1_C"/>
    <property type="match status" value="1"/>
</dbReference>
<feature type="compositionally biased region" description="Low complexity" evidence="9">
    <location>
        <begin position="283"/>
        <end position="299"/>
    </location>
</feature>
<comment type="subcellular location">
    <subcellularLocation>
        <location evidence="2">Cytoplasm</location>
    </subcellularLocation>
    <subcellularLocation>
        <location evidence="1">Endosome membrane</location>
        <topology evidence="1">Peripheral membrane protein</topology>
    </subcellularLocation>
</comment>
<dbReference type="InterPro" id="IPR023175">
    <property type="entry name" value="Vta1/CALS_N_sf"/>
</dbReference>
<dbReference type="InterPro" id="IPR039431">
    <property type="entry name" value="Vta1/CALS_N"/>
</dbReference>
<dbReference type="GeneID" id="39576385"/>
<evidence type="ECO:0000259" key="11">
    <source>
        <dbReference type="Pfam" id="PF18097"/>
    </source>
</evidence>
<keyword evidence="6" id="KW-0967">Endosome</keyword>
<name>A0A3N2PZ12_SODAK</name>
<dbReference type="InterPro" id="IPR041212">
    <property type="entry name" value="Vta1_C"/>
</dbReference>
<feature type="compositionally biased region" description="Pro residues" evidence="9">
    <location>
        <begin position="230"/>
        <end position="245"/>
    </location>
</feature>
<dbReference type="Pfam" id="PF04652">
    <property type="entry name" value="Vta1"/>
    <property type="match status" value="1"/>
</dbReference>
<sequence>MAEPVPASLRHADITRFINRANQLREVKPAVTYWCEYWVVNQILSKQLHTTDEESLNYTTNLMDRLEQTKAEHAADEAITDDAVGQAVVEEFAQHTFSRAERVLKANKVSRQTADTFDAAATFFQLLNIWGQPDVEAQKKIKYAKWNAARILKAIREGKDPNESNPKQQEAEADTDLPTLDPNDPDVRVLDGAGTSRGATAKPATVEDDPDTEFYTNKTPSAAAAYASVPTPPAKSPTQPSPSAPGPADLGTVPTASPGYFPPTVPFAPSPVSQTAASDIHLPSVPSAPSPVSRLNSPWNQPPPPSSGAATAPPPTSGYYQQAPPPPPAPSQPQPQSQLTPQVHVLPPAIQHIPVTAPADAFSTVEGDIPGATKHARFAISALNFEDVPTAIKELRAALTALGARP</sequence>
<keyword evidence="4" id="KW-0813">Transport</keyword>
<evidence type="ECO:0000256" key="5">
    <source>
        <dbReference type="ARBA" id="ARBA00022490"/>
    </source>
</evidence>
<keyword evidence="13" id="KW-1185">Reference proteome</keyword>
<dbReference type="GO" id="GO:0015031">
    <property type="term" value="P:protein transport"/>
    <property type="evidence" value="ECO:0007669"/>
    <property type="project" value="UniProtKB-KW"/>
</dbReference>
<feature type="domain" description="Vta1 C-terminal" evidence="11">
    <location>
        <begin position="371"/>
        <end position="402"/>
    </location>
</feature>
<gene>
    <name evidence="12" type="ORF">SODALDRAFT_273505</name>
</gene>
<proteinExistence type="inferred from homology"/>
<keyword evidence="5" id="KW-0963">Cytoplasm</keyword>
<dbReference type="PANTHER" id="PTHR46009">
    <property type="entry name" value="VACUOLAR PROTEIN SORTING-ASSOCIATED PROTEIN VTA1 HOMOLOG"/>
    <property type="match status" value="1"/>
</dbReference>
<evidence type="ECO:0000313" key="12">
    <source>
        <dbReference type="EMBL" id="ROT39666.1"/>
    </source>
</evidence>
<keyword evidence="8" id="KW-0472">Membrane</keyword>
<feature type="compositionally biased region" description="Pro residues" evidence="9">
    <location>
        <begin position="260"/>
        <end position="269"/>
    </location>
</feature>
<evidence type="ECO:0000313" key="13">
    <source>
        <dbReference type="Proteomes" id="UP000272025"/>
    </source>
</evidence>
<dbReference type="Proteomes" id="UP000272025">
    <property type="component" value="Unassembled WGS sequence"/>
</dbReference>
<feature type="domain" description="Vta1/callose synthase N-terminal" evidence="10">
    <location>
        <begin position="13"/>
        <end position="157"/>
    </location>
</feature>
<evidence type="ECO:0000259" key="10">
    <source>
        <dbReference type="Pfam" id="PF04652"/>
    </source>
</evidence>
<organism evidence="12 13">
    <name type="scientific">Sodiomyces alkalinus (strain CBS 110278 / VKM F-3762 / F11)</name>
    <name type="common">Alkaliphilic filamentous fungus</name>
    <dbReference type="NCBI Taxonomy" id="1314773"/>
    <lineage>
        <taxon>Eukaryota</taxon>
        <taxon>Fungi</taxon>
        <taxon>Dikarya</taxon>
        <taxon>Ascomycota</taxon>
        <taxon>Pezizomycotina</taxon>
        <taxon>Sordariomycetes</taxon>
        <taxon>Hypocreomycetidae</taxon>
        <taxon>Glomerellales</taxon>
        <taxon>Plectosphaerellaceae</taxon>
        <taxon>Sodiomyces</taxon>
    </lineage>
</organism>
<evidence type="ECO:0000256" key="7">
    <source>
        <dbReference type="ARBA" id="ARBA00022927"/>
    </source>
</evidence>
<dbReference type="OrthoDB" id="391137at2759"/>
<feature type="region of interest" description="Disordered" evidence="9">
    <location>
        <begin position="157"/>
        <end position="344"/>
    </location>
</feature>
<evidence type="ECO:0000256" key="2">
    <source>
        <dbReference type="ARBA" id="ARBA00004496"/>
    </source>
</evidence>
<feature type="compositionally biased region" description="Pro residues" evidence="9">
    <location>
        <begin position="323"/>
        <end position="333"/>
    </location>
</feature>
<dbReference type="PANTHER" id="PTHR46009:SF1">
    <property type="entry name" value="VACUOLAR PROTEIN SORTING-ASSOCIATED PROTEIN VTA1 HOMOLOG"/>
    <property type="match status" value="1"/>
</dbReference>
<dbReference type="EMBL" id="ML119053">
    <property type="protein sequence ID" value="ROT39666.1"/>
    <property type="molecule type" value="Genomic_DNA"/>
</dbReference>
<dbReference type="AlphaFoldDB" id="A0A3N2PZ12"/>
<evidence type="ECO:0000256" key="1">
    <source>
        <dbReference type="ARBA" id="ARBA00004481"/>
    </source>
</evidence>